<dbReference type="NCBIfam" id="TIGR03801">
    <property type="entry name" value="asp_4_decarbox"/>
    <property type="match status" value="1"/>
</dbReference>
<dbReference type="Pfam" id="PF00155">
    <property type="entry name" value="Aminotran_1_2"/>
    <property type="match status" value="1"/>
</dbReference>
<sequence length="543" mass="60569">MSTPADDFQKYRHLSPFELKDQLIRLASGRAQRAMLDAGRGNPNFLATLPRQGFFQLGMFAAADSALTFSYMAEGVGGVPRREGIEARFEAFLVANRDVPGVSFLRRALSYVRDQMGLPADGFLLELTSGILGCDYPTPPRMLRYAEKVVRHYLLHEMAGGTMPEHTTDLFALEGGTAAISYIFASLRQNGLIRPGDKAAIGMPVFTPYVEIPELRDYQLQEVAINADPEAGWQYPPEELDKLLDPSVKIFLVVNPSNPPSVRMSDAGLAHIAEIVKKRPDLIIVTDDVYGTFADDFRSIYATCPHNTVLVYSFSKYFGSTGWRLGVVATHQSNVLDRALEALPEAEKQELDKRYASLTPDVRGLKFIDRLVADSRTVALNHTAGLSTPQQVQMVLFALFALMDGRDAYKNALKRLLHRRELALYRDLGVKAPDDDGSTHYYTLIDLSKVVTQLYGRRFARWLITRVDYQTILFRIAEETGVVLLPGDGFAVKRPSARASLANLSEYQYAAIGSALRRMADEYYEQYCEQKAARGTASKPDTH</sequence>
<evidence type="ECO:0000256" key="1">
    <source>
        <dbReference type="ARBA" id="ARBA00001933"/>
    </source>
</evidence>
<proteinExistence type="inferred from homology"/>
<dbReference type="GO" id="GO:0004069">
    <property type="term" value="F:L-aspartate:2-oxoglutarate aminotransferase activity"/>
    <property type="evidence" value="ECO:0007669"/>
    <property type="project" value="UniProtKB-EC"/>
</dbReference>
<evidence type="ECO:0000256" key="7">
    <source>
        <dbReference type="NCBIfam" id="TIGR03801"/>
    </source>
</evidence>
<reference evidence="9 10" key="1">
    <citation type="journal article" date="2020" name="Int. J. Syst. Evol. Microbiol.">
        <title>Novel acetic acid bacteria from cider fermentations: Acetobacter conturbans sp. nov. and Acetobacter fallax sp. nov.</title>
        <authorList>
            <person name="Sombolestani A.S."/>
            <person name="Cleenwerck I."/>
            <person name="Cnockaert M."/>
            <person name="Borremans W."/>
            <person name="Wieme A.D."/>
            <person name="De Vuyst L."/>
            <person name="Vandamme P."/>
        </authorList>
    </citation>
    <scope>NUCLEOTIDE SEQUENCE [LARGE SCALE GENOMIC DNA]</scope>
    <source>
        <strain evidence="9 10">LMG 23848</strain>
    </source>
</reference>
<dbReference type="Gene3D" id="1.10.20.110">
    <property type="match status" value="1"/>
</dbReference>
<evidence type="ECO:0000256" key="3">
    <source>
        <dbReference type="ARBA" id="ARBA00022576"/>
    </source>
</evidence>
<dbReference type="RefSeq" id="WP_173567945.1">
    <property type="nucleotide sequence ID" value="NZ_WOTE01000002.1"/>
</dbReference>
<evidence type="ECO:0000313" key="10">
    <source>
        <dbReference type="Proteomes" id="UP000657200"/>
    </source>
</evidence>
<feature type="domain" description="Aminotransferase class I/classII large" evidence="8">
    <location>
        <begin position="165"/>
        <end position="509"/>
    </location>
</feature>
<keyword evidence="10" id="KW-1185">Reference proteome</keyword>
<comment type="similarity">
    <text evidence="2">Belongs to the class-I pyridoxal-phosphate-dependent aminotransferase family.</text>
</comment>
<dbReference type="PANTHER" id="PTHR46383:SF1">
    <property type="entry name" value="ASPARTATE AMINOTRANSFERASE"/>
    <property type="match status" value="1"/>
</dbReference>
<comment type="catalytic activity">
    <reaction evidence="6">
        <text>L-aspartate + 2-oxoglutarate = oxaloacetate + L-glutamate</text>
        <dbReference type="Rhea" id="RHEA:21824"/>
        <dbReference type="ChEBI" id="CHEBI:16452"/>
        <dbReference type="ChEBI" id="CHEBI:16810"/>
        <dbReference type="ChEBI" id="CHEBI:29985"/>
        <dbReference type="ChEBI" id="CHEBI:29991"/>
        <dbReference type="EC" id="2.6.1.1"/>
    </reaction>
</comment>
<dbReference type="InterPro" id="IPR015424">
    <property type="entry name" value="PyrdxlP-dep_Trfase"/>
</dbReference>
<evidence type="ECO:0000256" key="2">
    <source>
        <dbReference type="ARBA" id="ARBA00007441"/>
    </source>
</evidence>
<dbReference type="SUPFAM" id="SSF53383">
    <property type="entry name" value="PLP-dependent transferases"/>
    <property type="match status" value="1"/>
</dbReference>
<evidence type="ECO:0000256" key="6">
    <source>
        <dbReference type="ARBA" id="ARBA00049185"/>
    </source>
</evidence>
<dbReference type="InterPro" id="IPR015421">
    <property type="entry name" value="PyrdxlP-dep_Trfase_major"/>
</dbReference>
<dbReference type="EC" id="4.1.1.12" evidence="7"/>
<dbReference type="CDD" id="cd00609">
    <property type="entry name" value="AAT_like"/>
    <property type="match status" value="1"/>
</dbReference>
<dbReference type="InterPro" id="IPR050596">
    <property type="entry name" value="AspAT/PAT-like"/>
</dbReference>
<dbReference type="Proteomes" id="UP000657200">
    <property type="component" value="Unassembled WGS sequence"/>
</dbReference>
<dbReference type="InterPro" id="IPR015422">
    <property type="entry name" value="PyrdxlP-dep_Trfase_small"/>
</dbReference>
<dbReference type="Gene3D" id="3.90.1150.10">
    <property type="entry name" value="Aspartate Aminotransferase, domain 1"/>
    <property type="match status" value="1"/>
</dbReference>
<dbReference type="InterPro" id="IPR004839">
    <property type="entry name" value="Aminotransferase_I/II_large"/>
</dbReference>
<comment type="caution">
    <text evidence="9">The sequence shown here is derived from an EMBL/GenBank/DDBJ whole genome shotgun (WGS) entry which is preliminary data.</text>
</comment>
<gene>
    <name evidence="9" type="ORF">GOB80_03950</name>
</gene>
<dbReference type="Gene3D" id="3.40.640.10">
    <property type="entry name" value="Type I PLP-dependent aspartate aminotransferase-like (Major domain)"/>
    <property type="match status" value="1"/>
</dbReference>
<dbReference type="EMBL" id="WOTE01000002">
    <property type="protein sequence ID" value="NHO38849.1"/>
    <property type="molecule type" value="Genomic_DNA"/>
</dbReference>
<comment type="cofactor">
    <cofactor evidence="1">
        <name>pyridoxal 5'-phosphate</name>
        <dbReference type="ChEBI" id="CHEBI:597326"/>
    </cofactor>
</comment>
<evidence type="ECO:0000259" key="8">
    <source>
        <dbReference type="Pfam" id="PF00155"/>
    </source>
</evidence>
<keyword evidence="5" id="KW-0663">Pyridoxal phosphate</keyword>
<evidence type="ECO:0000256" key="5">
    <source>
        <dbReference type="ARBA" id="ARBA00022898"/>
    </source>
</evidence>
<dbReference type="InterPro" id="IPR022518">
    <property type="entry name" value="Aspartate_4-decarboxylase"/>
</dbReference>
<keyword evidence="9" id="KW-0456">Lyase</keyword>
<accession>A0ABX0KFL4</accession>
<protein>
    <recommendedName>
        <fullName evidence="7">Aspartate 4-decarboxylase</fullName>
        <ecNumber evidence="7">4.1.1.12</ecNumber>
    </recommendedName>
</protein>
<dbReference type="NCBIfam" id="NF006755">
    <property type="entry name" value="PRK09275.1"/>
    <property type="match status" value="1"/>
</dbReference>
<dbReference type="GO" id="GO:0047688">
    <property type="term" value="F:aspartate 4-decarboxylase activity"/>
    <property type="evidence" value="ECO:0007669"/>
    <property type="project" value="UniProtKB-EC"/>
</dbReference>
<name>A0ABX0KFL4_9PROT</name>
<evidence type="ECO:0000313" key="9">
    <source>
        <dbReference type="EMBL" id="NHO38849.1"/>
    </source>
</evidence>
<keyword evidence="3 9" id="KW-0032">Aminotransferase</keyword>
<evidence type="ECO:0000256" key="4">
    <source>
        <dbReference type="ARBA" id="ARBA00022679"/>
    </source>
</evidence>
<keyword evidence="4 9" id="KW-0808">Transferase</keyword>
<organism evidence="9 10">
    <name type="scientific">Acetobacter ghanensis</name>
    <dbReference type="NCBI Taxonomy" id="431306"/>
    <lineage>
        <taxon>Bacteria</taxon>
        <taxon>Pseudomonadati</taxon>
        <taxon>Pseudomonadota</taxon>
        <taxon>Alphaproteobacteria</taxon>
        <taxon>Acetobacterales</taxon>
        <taxon>Acetobacteraceae</taxon>
        <taxon>Acetobacter</taxon>
    </lineage>
</organism>
<dbReference type="PANTHER" id="PTHR46383">
    <property type="entry name" value="ASPARTATE AMINOTRANSFERASE"/>
    <property type="match status" value="1"/>
</dbReference>